<sequence>MSTVLDPIASRLETLAARFLVDQRLPGMAMGVVLDGELAWSCAMGFADQASGRRVEADTMFRIASITKSFTATAILQLRDKGRLRLDDPLVAHVPEAEAIEDPFGPVEDLTLRRLLSHTSGLQNDVPANDDLWQLALWTEEELLARLDGVRVLAPPETEWRYSNVAYGLLGVVVGRVSGQPYDAYVREHVLTVAGLSSTTFFPDTAQASRVATGHGPRRFDDALSPSREFDSSTYLADGGMWSTVADLSRWATVQFHTKDEDKRGDGDRVLDGRSLREMQRSAVLADTNWNLAYGFGWMSRRLGDARWVGHTGSLYGWRAELLFRPEDSLAVVTLVNGSARPASLVDEVASLILQAHQDRPPDLPQGPPQPLPAAQRELLGSYEEDEYGFGIRVEARDGTLVVLEDGSASAARLTATDDPLVFMLGEGESVGERVVFLRSASGAIAGVNYVGFPLHRLAYVAR</sequence>
<dbReference type="EMBL" id="BAAAQQ010000001">
    <property type="protein sequence ID" value="GAA2113427.1"/>
    <property type="molecule type" value="Genomic_DNA"/>
</dbReference>
<gene>
    <name evidence="2" type="ORF">GCM10009843_01080</name>
</gene>
<proteinExistence type="predicted"/>
<dbReference type="GO" id="GO:0016787">
    <property type="term" value="F:hydrolase activity"/>
    <property type="evidence" value="ECO:0007669"/>
    <property type="project" value="UniProtKB-KW"/>
</dbReference>
<accession>A0ABN2XN23</accession>
<evidence type="ECO:0000313" key="2">
    <source>
        <dbReference type="EMBL" id="GAA2113427.1"/>
    </source>
</evidence>
<keyword evidence="3" id="KW-1185">Reference proteome</keyword>
<dbReference type="RefSeq" id="WP_344301531.1">
    <property type="nucleotide sequence ID" value="NZ_BAAAQQ010000001.1"/>
</dbReference>
<comment type="caution">
    <text evidence="2">The sequence shown here is derived from an EMBL/GenBank/DDBJ whole genome shotgun (WGS) entry which is preliminary data.</text>
</comment>
<dbReference type="SUPFAM" id="SSF56601">
    <property type="entry name" value="beta-lactamase/transpeptidase-like"/>
    <property type="match status" value="1"/>
</dbReference>
<dbReference type="InterPro" id="IPR001466">
    <property type="entry name" value="Beta-lactam-related"/>
</dbReference>
<evidence type="ECO:0000313" key="3">
    <source>
        <dbReference type="Proteomes" id="UP001500575"/>
    </source>
</evidence>
<dbReference type="PANTHER" id="PTHR46825">
    <property type="entry name" value="D-ALANYL-D-ALANINE-CARBOXYPEPTIDASE/ENDOPEPTIDASE AMPH"/>
    <property type="match status" value="1"/>
</dbReference>
<name>A0ABN2XN23_9ACTN</name>
<keyword evidence="2" id="KW-0378">Hydrolase</keyword>
<dbReference type="Proteomes" id="UP001500575">
    <property type="component" value="Unassembled WGS sequence"/>
</dbReference>
<feature type="domain" description="Beta-lactamase-related" evidence="1">
    <location>
        <begin position="14"/>
        <end position="343"/>
    </location>
</feature>
<evidence type="ECO:0000259" key="1">
    <source>
        <dbReference type="Pfam" id="PF00144"/>
    </source>
</evidence>
<organism evidence="2 3">
    <name type="scientific">Nocardioides bigeumensis</name>
    <dbReference type="NCBI Taxonomy" id="433657"/>
    <lineage>
        <taxon>Bacteria</taxon>
        <taxon>Bacillati</taxon>
        <taxon>Actinomycetota</taxon>
        <taxon>Actinomycetes</taxon>
        <taxon>Propionibacteriales</taxon>
        <taxon>Nocardioidaceae</taxon>
        <taxon>Nocardioides</taxon>
    </lineage>
</organism>
<protein>
    <submittedName>
        <fullName evidence="2">Serine hydrolase domain-containing protein</fullName>
    </submittedName>
</protein>
<dbReference type="InterPro" id="IPR012338">
    <property type="entry name" value="Beta-lactam/transpept-like"/>
</dbReference>
<reference evidence="2 3" key="1">
    <citation type="journal article" date="2019" name="Int. J. Syst. Evol. Microbiol.">
        <title>The Global Catalogue of Microorganisms (GCM) 10K type strain sequencing project: providing services to taxonomists for standard genome sequencing and annotation.</title>
        <authorList>
            <consortium name="The Broad Institute Genomics Platform"/>
            <consortium name="The Broad Institute Genome Sequencing Center for Infectious Disease"/>
            <person name="Wu L."/>
            <person name="Ma J."/>
        </authorList>
    </citation>
    <scope>NUCLEOTIDE SEQUENCE [LARGE SCALE GENOMIC DNA]</scope>
    <source>
        <strain evidence="2 3">JCM 16021</strain>
    </source>
</reference>
<dbReference type="InterPro" id="IPR050491">
    <property type="entry name" value="AmpC-like"/>
</dbReference>
<dbReference type="Pfam" id="PF00144">
    <property type="entry name" value="Beta-lactamase"/>
    <property type="match status" value="1"/>
</dbReference>
<dbReference type="PANTHER" id="PTHR46825:SF9">
    <property type="entry name" value="BETA-LACTAMASE-RELATED DOMAIN-CONTAINING PROTEIN"/>
    <property type="match status" value="1"/>
</dbReference>
<dbReference type="Gene3D" id="3.40.710.10">
    <property type="entry name" value="DD-peptidase/beta-lactamase superfamily"/>
    <property type="match status" value="1"/>
</dbReference>